<name>A0ABV4MM59_9VIBR</name>
<dbReference type="Proteomes" id="UP001569151">
    <property type="component" value="Unassembled WGS sequence"/>
</dbReference>
<protein>
    <recommendedName>
        <fullName evidence="3">Lipoprotein</fullName>
    </recommendedName>
</protein>
<evidence type="ECO:0000313" key="2">
    <source>
        <dbReference type="Proteomes" id="UP001569151"/>
    </source>
</evidence>
<accession>A0ABV4MM59</accession>
<evidence type="ECO:0000313" key="1">
    <source>
        <dbReference type="EMBL" id="MEZ8210661.1"/>
    </source>
</evidence>
<comment type="caution">
    <text evidence="1">The sequence shown here is derived from an EMBL/GenBank/DDBJ whole genome shotgun (WGS) entry which is preliminary data.</text>
</comment>
<dbReference type="RefSeq" id="WP_371719953.1">
    <property type="nucleotide sequence ID" value="NZ_JBGOOF010000035.1"/>
</dbReference>
<evidence type="ECO:0008006" key="3">
    <source>
        <dbReference type="Google" id="ProtNLM"/>
    </source>
</evidence>
<reference evidence="1 2" key="1">
    <citation type="submission" date="2024-06" db="EMBL/GenBank/DDBJ databases">
        <authorList>
            <person name="Steensen K."/>
            <person name="Seneca J."/>
            <person name="Bartlau N."/>
            <person name="Yu A.X."/>
            <person name="Polz M.F."/>
        </authorList>
    </citation>
    <scope>NUCLEOTIDE SEQUENCE [LARGE SCALE GENOMIC DNA]</scope>
    <source>
        <strain evidence="1 2">1F146</strain>
    </source>
</reference>
<proteinExistence type="predicted"/>
<sequence length="148" mass="16914">MNLRYRLMLAILGFGLLSGCSSKPDGMSSLVKWDKKWQECNAQGRASTALLPESDWFDSLSIEDKKHVIVFINKQKQYECTKDEATQLKLALNEQEIQTINNLLKGFVYFDAPSSEDVKHLNQEELKKLSDKASLFDLHYVAKSLELI</sequence>
<dbReference type="EMBL" id="JBGOOS010000032">
    <property type="protein sequence ID" value="MEZ8210661.1"/>
    <property type="molecule type" value="Genomic_DNA"/>
</dbReference>
<dbReference type="PROSITE" id="PS51257">
    <property type="entry name" value="PROKAR_LIPOPROTEIN"/>
    <property type="match status" value="1"/>
</dbReference>
<keyword evidence="2" id="KW-1185">Reference proteome</keyword>
<gene>
    <name evidence="1" type="ORF">ACED39_17950</name>
</gene>
<organism evidence="1 2">
    <name type="scientific">Vibrio bivalvicida</name>
    <dbReference type="NCBI Taxonomy" id="1276888"/>
    <lineage>
        <taxon>Bacteria</taxon>
        <taxon>Pseudomonadati</taxon>
        <taxon>Pseudomonadota</taxon>
        <taxon>Gammaproteobacteria</taxon>
        <taxon>Vibrionales</taxon>
        <taxon>Vibrionaceae</taxon>
        <taxon>Vibrio</taxon>
        <taxon>Vibrio oreintalis group</taxon>
    </lineage>
</organism>